<dbReference type="AlphaFoldDB" id="A0A2C6JTU1"/>
<dbReference type="RefSeq" id="XP_067916734.1">
    <property type="nucleotide sequence ID" value="XM_068071289.1"/>
</dbReference>
<dbReference type="InterPro" id="IPR039421">
    <property type="entry name" value="Type_1_exporter"/>
</dbReference>
<dbReference type="InterPro" id="IPR027417">
    <property type="entry name" value="P-loop_NTPase"/>
</dbReference>
<dbReference type="Gene3D" id="3.40.50.300">
    <property type="entry name" value="P-loop containing nucleotide triphosphate hydrolases"/>
    <property type="match status" value="1"/>
</dbReference>
<keyword evidence="1" id="KW-0813">Transport</keyword>
<keyword evidence="4" id="KW-0812">Transmembrane</keyword>
<protein>
    <submittedName>
        <fullName evidence="4">Abc transporter transmembrane region domain-containing protein</fullName>
    </submittedName>
</protein>
<evidence type="ECO:0000313" key="5">
    <source>
        <dbReference type="Proteomes" id="UP000221165"/>
    </source>
</evidence>
<dbReference type="GO" id="GO:0005743">
    <property type="term" value="C:mitochondrial inner membrane"/>
    <property type="evidence" value="ECO:0007669"/>
    <property type="project" value="TreeGrafter"/>
</dbReference>
<gene>
    <name evidence="4" type="ORF">CSUI_011188</name>
</gene>
<dbReference type="GO" id="GO:0015421">
    <property type="term" value="F:ABC-type oligopeptide transporter activity"/>
    <property type="evidence" value="ECO:0007669"/>
    <property type="project" value="TreeGrafter"/>
</dbReference>
<evidence type="ECO:0000256" key="3">
    <source>
        <dbReference type="ARBA" id="ARBA00023180"/>
    </source>
</evidence>
<dbReference type="GO" id="GO:0090374">
    <property type="term" value="P:oligopeptide export from mitochondrion"/>
    <property type="evidence" value="ECO:0007669"/>
    <property type="project" value="TreeGrafter"/>
</dbReference>
<organism evidence="4 5">
    <name type="scientific">Cystoisospora suis</name>
    <dbReference type="NCBI Taxonomy" id="483139"/>
    <lineage>
        <taxon>Eukaryota</taxon>
        <taxon>Sar</taxon>
        <taxon>Alveolata</taxon>
        <taxon>Apicomplexa</taxon>
        <taxon>Conoidasida</taxon>
        <taxon>Coccidia</taxon>
        <taxon>Eucoccidiorida</taxon>
        <taxon>Eimeriorina</taxon>
        <taxon>Sarcocystidae</taxon>
        <taxon>Cystoisospora</taxon>
    </lineage>
</organism>
<comment type="caution">
    <text evidence="4">The sequence shown here is derived from an EMBL/GenBank/DDBJ whole genome shotgun (WGS) entry which is preliminary data.</text>
</comment>
<reference evidence="4 5" key="1">
    <citation type="journal article" date="2017" name="Int. J. Parasitol.">
        <title>The genome of the protozoan parasite Cystoisospora suis and a reverse vaccinology approach to identify vaccine candidates.</title>
        <authorList>
            <person name="Palmieri N."/>
            <person name="Shrestha A."/>
            <person name="Ruttkowski B."/>
            <person name="Beck T."/>
            <person name="Vogl C."/>
            <person name="Tomley F."/>
            <person name="Blake D.P."/>
            <person name="Joachim A."/>
        </authorList>
    </citation>
    <scope>NUCLEOTIDE SEQUENCE [LARGE SCALE GENOMIC DNA]</scope>
    <source>
        <strain evidence="4 5">Wien I</strain>
    </source>
</reference>
<dbReference type="OrthoDB" id="6500128at2759"/>
<dbReference type="SUPFAM" id="SSF52540">
    <property type="entry name" value="P-loop containing nucleoside triphosphate hydrolases"/>
    <property type="match status" value="1"/>
</dbReference>
<evidence type="ECO:0000256" key="1">
    <source>
        <dbReference type="ARBA" id="ARBA00022448"/>
    </source>
</evidence>
<feature type="non-terminal residue" evidence="4">
    <location>
        <position position="1"/>
    </location>
</feature>
<keyword evidence="4" id="KW-0472">Membrane</keyword>
<dbReference type="VEuPathDB" id="ToxoDB:CSUI_011188"/>
<accession>A0A2C6JTU1</accession>
<dbReference type="EMBL" id="MIGC01010010">
    <property type="protein sequence ID" value="PHJ15000.1"/>
    <property type="molecule type" value="Genomic_DNA"/>
</dbReference>
<keyword evidence="2" id="KW-0677">Repeat</keyword>
<sequence length="64" mass="7111">RALLPQPRMLILDEATSALDAESERVVQATLDSIIASKDKLTLMIAHRLSTVRDAGKPSWESFF</sequence>
<dbReference type="PANTHER" id="PTHR43394">
    <property type="entry name" value="ATP-DEPENDENT PERMEASE MDL1, MITOCHONDRIAL"/>
    <property type="match status" value="1"/>
</dbReference>
<keyword evidence="3" id="KW-0325">Glycoprotein</keyword>
<proteinExistence type="predicted"/>
<dbReference type="GeneID" id="94434500"/>
<name>A0A2C6JTU1_9APIC</name>
<evidence type="ECO:0000313" key="4">
    <source>
        <dbReference type="EMBL" id="PHJ15000.1"/>
    </source>
</evidence>
<dbReference type="PANTHER" id="PTHR43394:SF16">
    <property type="entry name" value="ABC TRANSPORTER B FAMILY MEMBER 4-LIKE ISOFORM X1"/>
    <property type="match status" value="1"/>
</dbReference>
<feature type="non-terminal residue" evidence="4">
    <location>
        <position position="64"/>
    </location>
</feature>
<evidence type="ECO:0000256" key="2">
    <source>
        <dbReference type="ARBA" id="ARBA00022737"/>
    </source>
</evidence>
<keyword evidence="5" id="KW-1185">Reference proteome</keyword>
<dbReference type="Proteomes" id="UP000221165">
    <property type="component" value="Unassembled WGS sequence"/>
</dbReference>